<evidence type="ECO:0000256" key="2">
    <source>
        <dbReference type="ARBA" id="ARBA00022448"/>
    </source>
</evidence>
<keyword evidence="3" id="KW-1003">Cell membrane</keyword>
<dbReference type="InterPro" id="IPR035906">
    <property type="entry name" value="MetI-like_sf"/>
</dbReference>
<comment type="similarity">
    <text evidence="7">Belongs to the binding-protein-dependent transport system permease family.</text>
</comment>
<organism evidence="9 10">
    <name type="scientific">Brevibacillus parabrevis</name>
    <dbReference type="NCBI Taxonomy" id="54914"/>
    <lineage>
        <taxon>Bacteria</taxon>
        <taxon>Bacillati</taxon>
        <taxon>Bacillota</taxon>
        <taxon>Bacilli</taxon>
        <taxon>Bacillales</taxon>
        <taxon>Paenibacillaceae</taxon>
        <taxon>Brevibacillus</taxon>
    </lineage>
</organism>
<keyword evidence="4" id="KW-0812">Transmembrane</keyword>
<gene>
    <name evidence="9" type="ORF">BPA01_02760</name>
</gene>
<dbReference type="SUPFAM" id="SSF161098">
    <property type="entry name" value="MetI-like"/>
    <property type="match status" value="1"/>
</dbReference>
<reference evidence="9 10" key="1">
    <citation type="submission" date="2019-06" db="EMBL/GenBank/DDBJ databases">
        <title>Whole genome shotgun sequence of Brevibacillus parabrevis NBRC 12334.</title>
        <authorList>
            <person name="Hosoyama A."/>
            <person name="Uohara A."/>
            <person name="Ohji S."/>
            <person name="Ichikawa N."/>
        </authorList>
    </citation>
    <scope>NUCLEOTIDE SEQUENCE [LARGE SCALE GENOMIC DNA]</scope>
    <source>
        <strain evidence="9 10">NBRC 12334</strain>
    </source>
</reference>
<protein>
    <submittedName>
        <fullName evidence="9">ABC transporter permease</fullName>
    </submittedName>
</protein>
<sequence length="256" mass="28094">MQDSTTLRNRRLLVQGVTILILLAIWQGLSMSLPSILFASPLDTAAAFVRMVESGEFTEQLLQSASRMFTGLFSGMIVAICCGLVAGRSPVLYDAMRPVQSMLMGIPPIIVVVLAMVWFGTGSMVPVFVVSVLVFPGIYLNTADGWRNIDRQLLEMAAIYKSTPWHTLRHIILPGLAVPIFTAISLATGSAVRITIMAELLGADAGIGYSLAFARVNIDTAKVFAWTLVSIFIIILLDHLVISPLRKFILRWNREE</sequence>
<dbReference type="EMBL" id="BJMH01000001">
    <property type="protein sequence ID" value="GEB30696.1"/>
    <property type="molecule type" value="Genomic_DNA"/>
</dbReference>
<accession>A0A4Y3PFQ0</accession>
<evidence type="ECO:0000259" key="8">
    <source>
        <dbReference type="PROSITE" id="PS50928"/>
    </source>
</evidence>
<dbReference type="CDD" id="cd06261">
    <property type="entry name" value="TM_PBP2"/>
    <property type="match status" value="1"/>
</dbReference>
<feature type="domain" description="ABC transmembrane type-1" evidence="8">
    <location>
        <begin position="61"/>
        <end position="241"/>
    </location>
</feature>
<dbReference type="Proteomes" id="UP000316882">
    <property type="component" value="Unassembled WGS sequence"/>
</dbReference>
<comment type="caution">
    <text evidence="9">The sequence shown here is derived from an EMBL/GenBank/DDBJ whole genome shotgun (WGS) entry which is preliminary data.</text>
</comment>
<dbReference type="GeneID" id="87614629"/>
<keyword evidence="6" id="KW-0472">Membrane</keyword>
<evidence type="ECO:0000256" key="5">
    <source>
        <dbReference type="ARBA" id="ARBA00022989"/>
    </source>
</evidence>
<evidence type="ECO:0000256" key="7">
    <source>
        <dbReference type="RuleBase" id="RU363032"/>
    </source>
</evidence>
<dbReference type="InterPro" id="IPR000515">
    <property type="entry name" value="MetI-like"/>
</dbReference>
<evidence type="ECO:0000313" key="10">
    <source>
        <dbReference type="Proteomes" id="UP000316882"/>
    </source>
</evidence>
<dbReference type="GO" id="GO:0055085">
    <property type="term" value="P:transmembrane transport"/>
    <property type="evidence" value="ECO:0007669"/>
    <property type="project" value="InterPro"/>
</dbReference>
<proteinExistence type="inferred from homology"/>
<evidence type="ECO:0000256" key="1">
    <source>
        <dbReference type="ARBA" id="ARBA00004651"/>
    </source>
</evidence>
<keyword evidence="5" id="KW-1133">Transmembrane helix</keyword>
<dbReference type="GO" id="GO:0005886">
    <property type="term" value="C:plasma membrane"/>
    <property type="evidence" value="ECO:0007669"/>
    <property type="project" value="UniProtKB-SubCell"/>
</dbReference>
<comment type="subcellular location">
    <subcellularLocation>
        <location evidence="1 7">Cell membrane</location>
        <topology evidence="1 7">Multi-pass membrane protein</topology>
    </subcellularLocation>
</comment>
<dbReference type="PANTHER" id="PTHR30151:SF0">
    <property type="entry name" value="ABC TRANSPORTER PERMEASE PROTEIN MJ0413-RELATED"/>
    <property type="match status" value="1"/>
</dbReference>
<dbReference type="PROSITE" id="PS50928">
    <property type="entry name" value="ABC_TM1"/>
    <property type="match status" value="1"/>
</dbReference>
<keyword evidence="2 7" id="KW-0813">Transport</keyword>
<evidence type="ECO:0000256" key="3">
    <source>
        <dbReference type="ARBA" id="ARBA00022475"/>
    </source>
</evidence>
<dbReference type="PANTHER" id="PTHR30151">
    <property type="entry name" value="ALKANE SULFONATE ABC TRANSPORTER-RELATED, MEMBRANE SUBUNIT"/>
    <property type="match status" value="1"/>
</dbReference>
<evidence type="ECO:0000256" key="4">
    <source>
        <dbReference type="ARBA" id="ARBA00022692"/>
    </source>
</evidence>
<dbReference type="AlphaFoldDB" id="A0A4Y3PFQ0"/>
<evidence type="ECO:0000313" key="9">
    <source>
        <dbReference type="EMBL" id="GEB30696.1"/>
    </source>
</evidence>
<dbReference type="Pfam" id="PF00528">
    <property type="entry name" value="BPD_transp_1"/>
    <property type="match status" value="1"/>
</dbReference>
<dbReference type="RefSeq" id="WP_122962965.1">
    <property type="nucleotide sequence ID" value="NZ_BJMH01000001.1"/>
</dbReference>
<dbReference type="Gene3D" id="1.10.3720.10">
    <property type="entry name" value="MetI-like"/>
    <property type="match status" value="1"/>
</dbReference>
<evidence type="ECO:0000256" key="6">
    <source>
        <dbReference type="ARBA" id="ARBA00023136"/>
    </source>
</evidence>
<name>A0A4Y3PFQ0_BREPA</name>
<keyword evidence="10" id="KW-1185">Reference proteome</keyword>